<gene>
    <name evidence="2" type="ORF">M378DRAFT_172608</name>
</gene>
<dbReference type="Proteomes" id="UP000054549">
    <property type="component" value="Unassembled WGS sequence"/>
</dbReference>
<dbReference type="InParanoid" id="A0A0C2W5Z7"/>
<reference evidence="2 3" key="1">
    <citation type="submission" date="2014-04" db="EMBL/GenBank/DDBJ databases">
        <title>Evolutionary Origins and Diversification of the Mycorrhizal Mutualists.</title>
        <authorList>
            <consortium name="DOE Joint Genome Institute"/>
            <consortium name="Mycorrhizal Genomics Consortium"/>
            <person name="Kohler A."/>
            <person name="Kuo A."/>
            <person name="Nagy L.G."/>
            <person name="Floudas D."/>
            <person name="Copeland A."/>
            <person name="Barry K.W."/>
            <person name="Cichocki N."/>
            <person name="Veneault-Fourrey C."/>
            <person name="LaButti K."/>
            <person name="Lindquist E.A."/>
            <person name="Lipzen A."/>
            <person name="Lundell T."/>
            <person name="Morin E."/>
            <person name="Murat C."/>
            <person name="Riley R."/>
            <person name="Ohm R."/>
            <person name="Sun H."/>
            <person name="Tunlid A."/>
            <person name="Henrissat B."/>
            <person name="Grigoriev I.V."/>
            <person name="Hibbett D.S."/>
            <person name="Martin F."/>
        </authorList>
    </citation>
    <scope>NUCLEOTIDE SEQUENCE [LARGE SCALE GENOMIC DNA]</scope>
    <source>
        <strain evidence="2 3">Koide BX008</strain>
    </source>
</reference>
<evidence type="ECO:0000313" key="2">
    <source>
        <dbReference type="EMBL" id="KIL56532.1"/>
    </source>
</evidence>
<protein>
    <submittedName>
        <fullName evidence="2">Uncharacterized protein</fullName>
    </submittedName>
</protein>
<evidence type="ECO:0000256" key="1">
    <source>
        <dbReference type="SAM" id="MobiDB-lite"/>
    </source>
</evidence>
<name>A0A0C2W5Z7_AMAMK</name>
<sequence>MTFESCWSHKNVGHGSSVGVGDGKHKEATDAGGLCQKGPHVPSGVRGAIRMPLPTKWFK</sequence>
<dbReference type="EMBL" id="KN818416">
    <property type="protein sequence ID" value="KIL56532.1"/>
    <property type="molecule type" value="Genomic_DNA"/>
</dbReference>
<organism evidence="2 3">
    <name type="scientific">Amanita muscaria (strain Koide BX008)</name>
    <dbReference type="NCBI Taxonomy" id="946122"/>
    <lineage>
        <taxon>Eukaryota</taxon>
        <taxon>Fungi</taxon>
        <taxon>Dikarya</taxon>
        <taxon>Basidiomycota</taxon>
        <taxon>Agaricomycotina</taxon>
        <taxon>Agaricomycetes</taxon>
        <taxon>Agaricomycetidae</taxon>
        <taxon>Agaricales</taxon>
        <taxon>Pluteineae</taxon>
        <taxon>Amanitaceae</taxon>
        <taxon>Amanita</taxon>
    </lineage>
</organism>
<dbReference type="AlphaFoldDB" id="A0A0C2W5Z7"/>
<evidence type="ECO:0000313" key="3">
    <source>
        <dbReference type="Proteomes" id="UP000054549"/>
    </source>
</evidence>
<keyword evidence="3" id="KW-1185">Reference proteome</keyword>
<accession>A0A0C2W5Z7</accession>
<feature type="region of interest" description="Disordered" evidence="1">
    <location>
        <begin position="14"/>
        <end position="48"/>
    </location>
</feature>
<proteinExistence type="predicted"/>
<dbReference type="HOGENOM" id="CLU_2960240_0_0_1"/>